<dbReference type="PROSITE" id="PS50929">
    <property type="entry name" value="ABC_TM1F"/>
    <property type="match status" value="1"/>
</dbReference>
<dbReference type="Gene3D" id="3.40.50.300">
    <property type="entry name" value="P-loop containing nucleotide triphosphate hydrolases"/>
    <property type="match status" value="1"/>
</dbReference>
<keyword evidence="3 7" id="KW-0812">Transmembrane</keyword>
<evidence type="ECO:0000256" key="2">
    <source>
        <dbReference type="ARBA" id="ARBA00022448"/>
    </source>
</evidence>
<proteinExistence type="predicted"/>
<dbReference type="InterPro" id="IPR011527">
    <property type="entry name" value="ABC1_TM_dom"/>
</dbReference>
<feature type="region of interest" description="Disordered" evidence="6">
    <location>
        <begin position="1"/>
        <end position="35"/>
    </location>
</feature>
<evidence type="ECO:0000256" key="7">
    <source>
        <dbReference type="SAM" id="Phobius"/>
    </source>
</evidence>
<keyword evidence="10" id="KW-1185">Reference proteome</keyword>
<comment type="caution">
    <text evidence="9">The sequence shown here is derived from an EMBL/GenBank/DDBJ whole genome shotgun (WGS) entry which is preliminary data.</text>
</comment>
<dbReference type="GO" id="GO:0005886">
    <property type="term" value="C:plasma membrane"/>
    <property type="evidence" value="ECO:0007669"/>
    <property type="project" value="UniProtKB-SubCell"/>
</dbReference>
<dbReference type="Proteomes" id="UP000544872">
    <property type="component" value="Unassembled WGS sequence"/>
</dbReference>
<dbReference type="GO" id="GO:0005524">
    <property type="term" value="F:ATP binding"/>
    <property type="evidence" value="ECO:0007669"/>
    <property type="project" value="UniProtKB-KW"/>
</dbReference>
<sequence>MTSQTDTPAETPETDGSDGQTAGAPGGSGRRSGPAMRSWRSLFRDILALAGPYWRSRDRWKAIGWTVALVILTIGQVSVPVALNVWSERLFDALEQRAFPMFMTLIGALLVIIGGNVMIVAVHLRTKRRLQVAWRGWLSRRLLDEWMAAGRHYQATLIEGEHDNPDGRIAEDIRIATEYAVDLAHSLLYAVLILISFTQILWTLSGSPEITLFGVDLYLPGHLVWVALIYATIGTSVAFFLGRPLVRAVNRRQTDEANFRFGLVHARENSLAIAVLHGEPDERRRLNLLFRGVSRAWDRQTGALTNIFFFTASWSVLSQVFPVLIAAPRYISGAITLGGLMQTAQAFQQMIAALSWPIDNLSKVAEWRASVERVLGLHDAMLALSRRNMVSEGPTIALRRTSDPVFGFSRLQVLEPDGTLVIAPFDGQISAGQKMLITGDPAMVNKLFKVVARLWPWGSGRLDLPQREDLFFMPQRPYLPIGDLRAVVCYPMPPEHYGDEQIVAVLKRVGLEDLIPSLEAEATWENVLPVGDQQRLGFARLLLTQPRWICLQDATDGLIPEDEHAMLRILQRDFASAGILIMGRPVPFDGGFDRILTISRVNSHAEVAETPVVQTVPFGQ</sequence>
<keyword evidence="2" id="KW-0813">Transport</keyword>
<feature type="transmembrane region" description="Helical" evidence="7">
    <location>
        <begin position="62"/>
        <end position="86"/>
    </location>
</feature>
<name>A0A7W9ZKG9_NOVIT</name>
<dbReference type="InterPro" id="IPR027417">
    <property type="entry name" value="P-loop_NTPase"/>
</dbReference>
<keyword evidence="4 7" id="KW-1133">Transmembrane helix</keyword>
<keyword evidence="5 7" id="KW-0472">Membrane</keyword>
<feature type="transmembrane region" description="Helical" evidence="7">
    <location>
        <begin position="98"/>
        <end position="122"/>
    </location>
</feature>
<evidence type="ECO:0000259" key="8">
    <source>
        <dbReference type="PROSITE" id="PS50929"/>
    </source>
</evidence>
<accession>A0A7W9ZKG9</accession>
<dbReference type="SUPFAM" id="SSF90123">
    <property type="entry name" value="ABC transporter transmembrane region"/>
    <property type="match status" value="1"/>
</dbReference>
<organism evidence="9 10">
    <name type="scientific">Novispirillum itersonii</name>
    <name type="common">Aquaspirillum itersonii</name>
    <dbReference type="NCBI Taxonomy" id="189"/>
    <lineage>
        <taxon>Bacteria</taxon>
        <taxon>Pseudomonadati</taxon>
        <taxon>Pseudomonadota</taxon>
        <taxon>Alphaproteobacteria</taxon>
        <taxon>Rhodospirillales</taxon>
        <taxon>Novispirillaceae</taxon>
        <taxon>Novispirillum</taxon>
    </lineage>
</organism>
<evidence type="ECO:0000256" key="6">
    <source>
        <dbReference type="SAM" id="MobiDB-lite"/>
    </source>
</evidence>
<comment type="subcellular location">
    <subcellularLocation>
        <location evidence="1">Cell membrane</location>
        <topology evidence="1">Multi-pass membrane protein</topology>
    </subcellularLocation>
</comment>
<evidence type="ECO:0000256" key="5">
    <source>
        <dbReference type="ARBA" id="ARBA00023136"/>
    </source>
</evidence>
<dbReference type="Pfam" id="PF06472">
    <property type="entry name" value="ABC_membrane_2"/>
    <property type="match status" value="1"/>
</dbReference>
<dbReference type="Gene3D" id="1.20.1560.10">
    <property type="entry name" value="ABC transporter type 1, transmembrane domain"/>
    <property type="match status" value="1"/>
</dbReference>
<dbReference type="RefSeq" id="WP_184265015.1">
    <property type="nucleotide sequence ID" value="NZ_JACIIX010000014.1"/>
</dbReference>
<evidence type="ECO:0000313" key="9">
    <source>
        <dbReference type="EMBL" id="MBB6211869.1"/>
    </source>
</evidence>
<dbReference type="EMBL" id="JACIIX010000014">
    <property type="protein sequence ID" value="MBB6211869.1"/>
    <property type="molecule type" value="Genomic_DNA"/>
</dbReference>
<dbReference type="InterPro" id="IPR050835">
    <property type="entry name" value="ABC_transporter_sub-D"/>
</dbReference>
<dbReference type="InterPro" id="IPR036640">
    <property type="entry name" value="ABC1_TM_sf"/>
</dbReference>
<dbReference type="PROSITE" id="PS50096">
    <property type="entry name" value="IQ"/>
    <property type="match status" value="1"/>
</dbReference>
<gene>
    <name evidence="9" type="ORF">FHS48_003313</name>
</gene>
<dbReference type="PANTHER" id="PTHR11384:SF59">
    <property type="entry name" value="LYSOSOMAL COBALAMIN TRANSPORTER ABCD4"/>
    <property type="match status" value="1"/>
</dbReference>
<feature type="domain" description="ABC transmembrane type-1" evidence="8">
    <location>
        <begin position="63"/>
        <end position="356"/>
    </location>
</feature>
<keyword evidence="9" id="KW-0547">Nucleotide-binding</keyword>
<evidence type="ECO:0000313" key="10">
    <source>
        <dbReference type="Proteomes" id="UP000544872"/>
    </source>
</evidence>
<dbReference type="SUPFAM" id="SSF52540">
    <property type="entry name" value="P-loop containing nucleoside triphosphate hydrolases"/>
    <property type="match status" value="1"/>
</dbReference>
<feature type="transmembrane region" description="Helical" evidence="7">
    <location>
        <begin position="222"/>
        <end position="242"/>
    </location>
</feature>
<evidence type="ECO:0000256" key="3">
    <source>
        <dbReference type="ARBA" id="ARBA00022692"/>
    </source>
</evidence>
<reference evidence="9 10" key="1">
    <citation type="submission" date="2020-08" db="EMBL/GenBank/DDBJ databases">
        <title>Genomic Encyclopedia of Type Strains, Phase IV (KMG-IV): sequencing the most valuable type-strain genomes for metagenomic binning, comparative biology and taxonomic classification.</title>
        <authorList>
            <person name="Goeker M."/>
        </authorList>
    </citation>
    <scope>NUCLEOTIDE SEQUENCE [LARGE SCALE GENOMIC DNA]</scope>
    <source>
        <strain evidence="9 10">DSM 11590</strain>
    </source>
</reference>
<dbReference type="GO" id="GO:0140359">
    <property type="term" value="F:ABC-type transporter activity"/>
    <property type="evidence" value="ECO:0007669"/>
    <property type="project" value="InterPro"/>
</dbReference>
<evidence type="ECO:0000256" key="4">
    <source>
        <dbReference type="ARBA" id="ARBA00022989"/>
    </source>
</evidence>
<dbReference type="AlphaFoldDB" id="A0A7W9ZKG9"/>
<dbReference type="PANTHER" id="PTHR11384">
    <property type="entry name" value="ATP-BINDING CASSETTE, SUB-FAMILY D MEMBER"/>
    <property type="match status" value="1"/>
</dbReference>
<evidence type="ECO:0000256" key="1">
    <source>
        <dbReference type="ARBA" id="ARBA00004651"/>
    </source>
</evidence>
<feature type="transmembrane region" description="Helical" evidence="7">
    <location>
        <begin position="183"/>
        <end position="202"/>
    </location>
</feature>
<keyword evidence="9" id="KW-0067">ATP-binding</keyword>
<protein>
    <submittedName>
        <fullName evidence="9">Putative ATP-binding cassette transporter</fullName>
    </submittedName>
</protein>